<keyword evidence="2" id="KW-1185">Reference proteome</keyword>
<dbReference type="AlphaFoldDB" id="A0AAE0PI29"/>
<sequence length="377" mass="42986">MEKQEGASFYYTSDNFHKEPNLTPGYRFSATTLTCTNTESWFGITVPHEEIVRDHNLPEATNLCVMCDKPATQTCLQVFEEHYKIITPRDVPVNKMNRFVFVAYYSLKGMCLPEEVNRSLASLTKGLTRLVHGPVLIAALSWSYDRVPYLNLEDVTGRDIVLALDYLKRDLEGVCNPDPSRVDLPSTAGIKITDLNNPFFERLYGPEHNIENMKSVQVLKSKAEIYCGRGKPYGCTLPFLLGLPWIITDDIDRCWSMEKKKIETPTNFRFLNFQFDPENETRRLENIRVSKHEDFQEGPCRYGSFLLVRLLGAPIHPYHVMALCDYLDSCHKSTTTPSKEEFLAYWGSWCQTNGKDGDGIRSPYDTGDASTANLWGA</sequence>
<organism evidence="1 2">
    <name type="scientific">Sordaria brevicollis</name>
    <dbReference type="NCBI Taxonomy" id="83679"/>
    <lineage>
        <taxon>Eukaryota</taxon>
        <taxon>Fungi</taxon>
        <taxon>Dikarya</taxon>
        <taxon>Ascomycota</taxon>
        <taxon>Pezizomycotina</taxon>
        <taxon>Sordariomycetes</taxon>
        <taxon>Sordariomycetidae</taxon>
        <taxon>Sordariales</taxon>
        <taxon>Sordariaceae</taxon>
        <taxon>Sordaria</taxon>
    </lineage>
</organism>
<proteinExistence type="predicted"/>
<name>A0AAE0PI29_SORBR</name>
<dbReference type="Proteomes" id="UP001281003">
    <property type="component" value="Unassembled WGS sequence"/>
</dbReference>
<comment type="caution">
    <text evidence="1">The sequence shown here is derived from an EMBL/GenBank/DDBJ whole genome shotgun (WGS) entry which is preliminary data.</text>
</comment>
<evidence type="ECO:0000313" key="2">
    <source>
        <dbReference type="Proteomes" id="UP001281003"/>
    </source>
</evidence>
<reference evidence="1" key="1">
    <citation type="journal article" date="2023" name="Mol. Phylogenet. Evol.">
        <title>Genome-scale phylogeny and comparative genomics of the fungal order Sordariales.</title>
        <authorList>
            <person name="Hensen N."/>
            <person name="Bonometti L."/>
            <person name="Westerberg I."/>
            <person name="Brannstrom I.O."/>
            <person name="Guillou S."/>
            <person name="Cros-Aarteil S."/>
            <person name="Calhoun S."/>
            <person name="Haridas S."/>
            <person name="Kuo A."/>
            <person name="Mondo S."/>
            <person name="Pangilinan J."/>
            <person name="Riley R."/>
            <person name="LaButti K."/>
            <person name="Andreopoulos B."/>
            <person name="Lipzen A."/>
            <person name="Chen C."/>
            <person name="Yan M."/>
            <person name="Daum C."/>
            <person name="Ng V."/>
            <person name="Clum A."/>
            <person name="Steindorff A."/>
            <person name="Ohm R.A."/>
            <person name="Martin F."/>
            <person name="Silar P."/>
            <person name="Natvig D.O."/>
            <person name="Lalanne C."/>
            <person name="Gautier V."/>
            <person name="Ament-Velasquez S.L."/>
            <person name="Kruys A."/>
            <person name="Hutchinson M.I."/>
            <person name="Powell A.J."/>
            <person name="Barry K."/>
            <person name="Miller A.N."/>
            <person name="Grigoriev I.V."/>
            <person name="Debuchy R."/>
            <person name="Gladieux P."/>
            <person name="Hiltunen Thoren M."/>
            <person name="Johannesson H."/>
        </authorList>
    </citation>
    <scope>NUCLEOTIDE SEQUENCE</scope>
    <source>
        <strain evidence="1">FGSC 1904</strain>
    </source>
</reference>
<dbReference type="EMBL" id="JAUTDP010000004">
    <property type="protein sequence ID" value="KAK3400272.1"/>
    <property type="molecule type" value="Genomic_DNA"/>
</dbReference>
<evidence type="ECO:0000313" key="1">
    <source>
        <dbReference type="EMBL" id="KAK3400272.1"/>
    </source>
</evidence>
<accession>A0AAE0PI29</accession>
<gene>
    <name evidence="1" type="ORF">B0T20DRAFT_350274</name>
</gene>
<reference evidence="1" key="2">
    <citation type="submission" date="2023-07" db="EMBL/GenBank/DDBJ databases">
        <authorList>
            <consortium name="Lawrence Berkeley National Laboratory"/>
            <person name="Haridas S."/>
            <person name="Hensen N."/>
            <person name="Bonometti L."/>
            <person name="Westerberg I."/>
            <person name="Brannstrom I.O."/>
            <person name="Guillou S."/>
            <person name="Cros-Aarteil S."/>
            <person name="Calhoun S."/>
            <person name="Kuo A."/>
            <person name="Mondo S."/>
            <person name="Pangilinan J."/>
            <person name="Riley R."/>
            <person name="LaButti K."/>
            <person name="Andreopoulos B."/>
            <person name="Lipzen A."/>
            <person name="Chen C."/>
            <person name="Yanf M."/>
            <person name="Daum C."/>
            <person name="Ng V."/>
            <person name="Clum A."/>
            <person name="Steindorff A."/>
            <person name="Ohm R."/>
            <person name="Martin F."/>
            <person name="Silar P."/>
            <person name="Natvig D."/>
            <person name="Lalanne C."/>
            <person name="Gautier V."/>
            <person name="Ament-velasquez S.L."/>
            <person name="Kruys A."/>
            <person name="Hutchinson M.I."/>
            <person name="Powell A.J."/>
            <person name="Barry K."/>
            <person name="Miller A.N."/>
            <person name="Grigoriev I.V."/>
            <person name="Debuchy R."/>
            <person name="Gladieux P."/>
            <person name="Thoren M.H."/>
            <person name="Johannesson H."/>
        </authorList>
    </citation>
    <scope>NUCLEOTIDE SEQUENCE</scope>
    <source>
        <strain evidence="1">FGSC 1904</strain>
    </source>
</reference>
<protein>
    <submittedName>
        <fullName evidence="1">Uncharacterized protein</fullName>
    </submittedName>
</protein>